<dbReference type="PATRIC" id="fig|1310613.3.peg.2397"/>
<reference evidence="1 2" key="1">
    <citation type="submission" date="2014-02" db="EMBL/GenBank/DDBJ databases">
        <title>Comparative genomics and transcriptomics to identify genetic mechanisms underlying the emergence of carbapenem resistant Acinetobacter baumannii (CRAb).</title>
        <authorList>
            <person name="Harris A.D."/>
            <person name="Johnson K.J."/>
            <person name="George J."/>
            <person name="Shefchek K."/>
            <person name="Daugherty S.C."/>
            <person name="Parankush S."/>
            <person name="Sadzewicz L."/>
            <person name="Tallon L."/>
            <person name="Sengamalay N."/>
            <person name="Hazen T.H."/>
            <person name="Rasko D.A."/>
        </authorList>
    </citation>
    <scope>NUCLEOTIDE SEQUENCE [LARGE SCALE GENOMIC DNA]</scope>
    <source>
        <strain evidence="1 2">1295743</strain>
    </source>
</reference>
<name>A0A009HQ76_ACIB9</name>
<protein>
    <submittedName>
        <fullName evidence="1">Uncharacterized protein</fullName>
    </submittedName>
</protein>
<gene>
    <name evidence="1" type="ORF">J512_2492</name>
</gene>
<evidence type="ECO:0000313" key="2">
    <source>
        <dbReference type="Proteomes" id="UP000020595"/>
    </source>
</evidence>
<evidence type="ECO:0000313" key="1">
    <source>
        <dbReference type="EMBL" id="EXB05170.1"/>
    </source>
</evidence>
<dbReference type="AlphaFoldDB" id="A0A009HQ76"/>
<organism evidence="1 2">
    <name type="scientific">Acinetobacter baumannii (strain 1295743)</name>
    <dbReference type="NCBI Taxonomy" id="1310613"/>
    <lineage>
        <taxon>Bacteria</taxon>
        <taxon>Pseudomonadati</taxon>
        <taxon>Pseudomonadota</taxon>
        <taxon>Gammaproteobacteria</taxon>
        <taxon>Moraxellales</taxon>
        <taxon>Moraxellaceae</taxon>
        <taxon>Acinetobacter</taxon>
        <taxon>Acinetobacter calcoaceticus/baumannii complex</taxon>
    </lineage>
</organism>
<sequence>MSVEGFNSTVLIQNYSNFVLKHVCLSIVEVNSISKLKHIDLM</sequence>
<comment type="caution">
    <text evidence="1">The sequence shown here is derived from an EMBL/GenBank/DDBJ whole genome shotgun (WGS) entry which is preliminary data.</text>
</comment>
<dbReference type="Proteomes" id="UP000020595">
    <property type="component" value="Unassembled WGS sequence"/>
</dbReference>
<proteinExistence type="predicted"/>
<dbReference type="EMBL" id="JEWH01000031">
    <property type="protein sequence ID" value="EXB05170.1"/>
    <property type="molecule type" value="Genomic_DNA"/>
</dbReference>
<accession>A0A009HQ76</accession>